<reference evidence="1" key="1">
    <citation type="submission" date="2014-09" db="EMBL/GenBank/DDBJ databases">
        <authorList>
            <person name="Magalhaes I.L.F."/>
            <person name="Oliveira U."/>
            <person name="Santos F.R."/>
            <person name="Vidigal T.H.D.A."/>
            <person name="Brescovit A.D."/>
            <person name="Santos A.J."/>
        </authorList>
    </citation>
    <scope>NUCLEOTIDE SEQUENCE</scope>
    <source>
        <tissue evidence="1">Shoot tissue taken approximately 20 cm above the soil surface</tissue>
    </source>
</reference>
<accession>A0A0A9CG23</accession>
<name>A0A0A9CG23_ARUDO</name>
<sequence>MLPHLCPNCGRCGAVVLDVARND</sequence>
<proteinExistence type="predicted"/>
<reference evidence="1" key="2">
    <citation type="journal article" date="2015" name="Data Brief">
        <title>Shoot transcriptome of the giant reed, Arundo donax.</title>
        <authorList>
            <person name="Barrero R.A."/>
            <person name="Guerrero F.D."/>
            <person name="Moolhuijzen P."/>
            <person name="Goolsby J.A."/>
            <person name="Tidwell J."/>
            <person name="Bellgard S.E."/>
            <person name="Bellgard M.I."/>
        </authorList>
    </citation>
    <scope>NUCLEOTIDE SEQUENCE</scope>
    <source>
        <tissue evidence="1">Shoot tissue taken approximately 20 cm above the soil surface</tissue>
    </source>
</reference>
<protein>
    <submittedName>
        <fullName evidence="1">Uncharacterized protein</fullName>
    </submittedName>
</protein>
<dbReference type="AlphaFoldDB" id="A0A0A9CG23"/>
<organism evidence="1">
    <name type="scientific">Arundo donax</name>
    <name type="common">Giant reed</name>
    <name type="synonym">Donax arundinaceus</name>
    <dbReference type="NCBI Taxonomy" id="35708"/>
    <lineage>
        <taxon>Eukaryota</taxon>
        <taxon>Viridiplantae</taxon>
        <taxon>Streptophyta</taxon>
        <taxon>Embryophyta</taxon>
        <taxon>Tracheophyta</taxon>
        <taxon>Spermatophyta</taxon>
        <taxon>Magnoliopsida</taxon>
        <taxon>Liliopsida</taxon>
        <taxon>Poales</taxon>
        <taxon>Poaceae</taxon>
        <taxon>PACMAD clade</taxon>
        <taxon>Arundinoideae</taxon>
        <taxon>Arundineae</taxon>
        <taxon>Arundo</taxon>
    </lineage>
</organism>
<evidence type="ECO:0000313" key="1">
    <source>
        <dbReference type="EMBL" id="JAD72340.1"/>
    </source>
</evidence>
<dbReference type="EMBL" id="GBRH01225555">
    <property type="protein sequence ID" value="JAD72340.1"/>
    <property type="molecule type" value="Transcribed_RNA"/>
</dbReference>